<comment type="caution">
    <text evidence="1">The sequence shown here is derived from an EMBL/GenBank/DDBJ whole genome shotgun (WGS) entry which is preliminary data.</text>
</comment>
<gene>
    <name evidence="1" type="ORF">ABVK25_010782</name>
</gene>
<keyword evidence="2" id="KW-1185">Reference proteome</keyword>
<accession>A0ABR4AT94</accession>
<name>A0ABR4AT94_9LECA</name>
<proteinExistence type="predicted"/>
<organism evidence="1 2">
    <name type="scientific">Lepraria finkii</name>
    <dbReference type="NCBI Taxonomy" id="1340010"/>
    <lineage>
        <taxon>Eukaryota</taxon>
        <taxon>Fungi</taxon>
        <taxon>Dikarya</taxon>
        <taxon>Ascomycota</taxon>
        <taxon>Pezizomycotina</taxon>
        <taxon>Lecanoromycetes</taxon>
        <taxon>OSLEUM clade</taxon>
        <taxon>Lecanoromycetidae</taxon>
        <taxon>Lecanorales</taxon>
        <taxon>Lecanorineae</taxon>
        <taxon>Stereocaulaceae</taxon>
        <taxon>Lepraria</taxon>
    </lineage>
</organism>
<sequence length="160" mass="17942">MALRCRAINAATADAARQSLEEQISRMKTDELKKRALYGLLKLDQTEQTKAAQAEFERGLDREIIERLGIPGEKIKVVWADHPVRYEDVSAQPYARDMTNVDYVIGVIALGRHDDLPALGPDFVAQKPLESGWVFYWDGSAKVRYSGSGKSFALPLSFKK</sequence>
<protein>
    <submittedName>
        <fullName evidence="1">Uncharacterized protein</fullName>
    </submittedName>
</protein>
<dbReference type="EMBL" id="JBHFEH010000075">
    <property type="protein sequence ID" value="KAL2048929.1"/>
    <property type="molecule type" value="Genomic_DNA"/>
</dbReference>
<dbReference type="Proteomes" id="UP001590951">
    <property type="component" value="Unassembled WGS sequence"/>
</dbReference>
<evidence type="ECO:0000313" key="1">
    <source>
        <dbReference type="EMBL" id="KAL2048929.1"/>
    </source>
</evidence>
<reference evidence="1 2" key="1">
    <citation type="submission" date="2024-09" db="EMBL/GenBank/DDBJ databases">
        <title>Rethinking Asexuality: The Enigmatic Case of Functional Sexual Genes in Lepraria (Stereocaulaceae).</title>
        <authorList>
            <person name="Doellman M."/>
            <person name="Sun Y."/>
            <person name="Barcenas-Pena A."/>
            <person name="Lumbsch H.T."/>
            <person name="Grewe F."/>
        </authorList>
    </citation>
    <scope>NUCLEOTIDE SEQUENCE [LARGE SCALE GENOMIC DNA]</scope>
    <source>
        <strain evidence="1 2">Grewe 0041</strain>
    </source>
</reference>
<evidence type="ECO:0000313" key="2">
    <source>
        <dbReference type="Proteomes" id="UP001590951"/>
    </source>
</evidence>